<proteinExistence type="predicted"/>
<evidence type="ECO:0000313" key="1">
    <source>
        <dbReference type="EMBL" id="KAJ0017672.1"/>
    </source>
</evidence>
<reference evidence="2" key="1">
    <citation type="journal article" date="2023" name="G3 (Bethesda)">
        <title>Genome assembly and association tests identify interacting loci associated with vigor, precocity, and sex in interspecific pistachio rootstocks.</title>
        <authorList>
            <person name="Palmer W."/>
            <person name="Jacygrad E."/>
            <person name="Sagayaradj S."/>
            <person name="Cavanaugh K."/>
            <person name="Han R."/>
            <person name="Bertier L."/>
            <person name="Beede B."/>
            <person name="Kafkas S."/>
            <person name="Golino D."/>
            <person name="Preece J."/>
            <person name="Michelmore R."/>
        </authorList>
    </citation>
    <scope>NUCLEOTIDE SEQUENCE [LARGE SCALE GENOMIC DNA]</scope>
</reference>
<accession>A0ACC0XHF3</accession>
<sequence length="54" mass="6176">MLRYQMFILIFELLLHKGIVSIDWLIGLLICSGVGEAMQFTGHKIPLICNRNES</sequence>
<dbReference type="EMBL" id="CM047747">
    <property type="protein sequence ID" value="KAJ0017672.1"/>
    <property type="molecule type" value="Genomic_DNA"/>
</dbReference>
<comment type="caution">
    <text evidence="1">The sequence shown here is derived from an EMBL/GenBank/DDBJ whole genome shotgun (WGS) entry which is preliminary data.</text>
</comment>
<organism evidence="1 2">
    <name type="scientific">Pistacia integerrima</name>
    <dbReference type="NCBI Taxonomy" id="434235"/>
    <lineage>
        <taxon>Eukaryota</taxon>
        <taxon>Viridiplantae</taxon>
        <taxon>Streptophyta</taxon>
        <taxon>Embryophyta</taxon>
        <taxon>Tracheophyta</taxon>
        <taxon>Spermatophyta</taxon>
        <taxon>Magnoliopsida</taxon>
        <taxon>eudicotyledons</taxon>
        <taxon>Gunneridae</taxon>
        <taxon>Pentapetalae</taxon>
        <taxon>rosids</taxon>
        <taxon>malvids</taxon>
        <taxon>Sapindales</taxon>
        <taxon>Anacardiaceae</taxon>
        <taxon>Pistacia</taxon>
    </lineage>
</organism>
<keyword evidence="2" id="KW-1185">Reference proteome</keyword>
<protein>
    <submittedName>
        <fullName evidence="1">Uncharacterized protein</fullName>
    </submittedName>
</protein>
<evidence type="ECO:0000313" key="2">
    <source>
        <dbReference type="Proteomes" id="UP001163603"/>
    </source>
</evidence>
<gene>
    <name evidence="1" type="ORF">Pint_10234</name>
</gene>
<dbReference type="Proteomes" id="UP001163603">
    <property type="component" value="Chromosome 12"/>
</dbReference>
<name>A0ACC0XHF3_9ROSI</name>